<organism evidence="1 2">
    <name type="scientific">Romanomermis culicivorax</name>
    <name type="common">Nematode worm</name>
    <dbReference type="NCBI Taxonomy" id="13658"/>
    <lineage>
        <taxon>Eukaryota</taxon>
        <taxon>Metazoa</taxon>
        <taxon>Ecdysozoa</taxon>
        <taxon>Nematoda</taxon>
        <taxon>Enoplea</taxon>
        <taxon>Dorylaimia</taxon>
        <taxon>Mermithida</taxon>
        <taxon>Mermithoidea</taxon>
        <taxon>Mermithidae</taxon>
        <taxon>Romanomermis</taxon>
    </lineage>
</organism>
<sequence>CAPPATIIFRYSSPPATQSSFLVPVREPKIKKVFIPDDRVEPAHFMIKATSTASGASLLLNKQELETNDQKEYIFPTSSTSMYAATNYSMKAKAKTPPTMSTMLTPKNSDRATIPEFNLHLFFQIGKNRYQNSGYSIVVQ</sequence>
<accession>A0A915HRY9</accession>
<reference evidence="2" key="1">
    <citation type="submission" date="2022-11" db="UniProtKB">
        <authorList>
            <consortium name="WormBaseParasite"/>
        </authorList>
    </citation>
    <scope>IDENTIFICATION</scope>
</reference>
<keyword evidence="1" id="KW-1185">Reference proteome</keyword>
<protein>
    <submittedName>
        <fullName evidence="2">Vitellogenin</fullName>
    </submittedName>
</protein>
<evidence type="ECO:0000313" key="1">
    <source>
        <dbReference type="Proteomes" id="UP000887565"/>
    </source>
</evidence>
<dbReference type="Proteomes" id="UP000887565">
    <property type="component" value="Unplaced"/>
</dbReference>
<evidence type="ECO:0000313" key="2">
    <source>
        <dbReference type="WBParaSite" id="nRc.2.0.1.t04688-RA"/>
    </source>
</evidence>
<dbReference type="AlphaFoldDB" id="A0A915HRY9"/>
<dbReference type="WBParaSite" id="nRc.2.0.1.t04688-RA">
    <property type="protein sequence ID" value="nRc.2.0.1.t04688-RA"/>
    <property type="gene ID" value="nRc.2.0.1.g04688"/>
</dbReference>
<proteinExistence type="predicted"/>
<name>A0A915HRY9_ROMCU</name>